<dbReference type="InterPro" id="IPR011009">
    <property type="entry name" value="Kinase-like_dom_sf"/>
</dbReference>
<reference evidence="2 3" key="1">
    <citation type="journal article" date="2020" name="ISME J.">
        <title>Uncovering the hidden diversity of litter-decomposition mechanisms in mushroom-forming fungi.</title>
        <authorList>
            <person name="Floudas D."/>
            <person name="Bentzer J."/>
            <person name="Ahren D."/>
            <person name="Johansson T."/>
            <person name="Persson P."/>
            <person name="Tunlid A."/>
        </authorList>
    </citation>
    <scope>NUCLEOTIDE SEQUENCE [LARGE SCALE GENOMIC DNA]</scope>
    <source>
        <strain evidence="2 3">CBS 146.42</strain>
    </source>
</reference>
<dbReference type="PROSITE" id="PS50011">
    <property type="entry name" value="PROTEIN_KINASE_DOM"/>
    <property type="match status" value="1"/>
</dbReference>
<proteinExistence type="predicted"/>
<dbReference type="SMART" id="SM00220">
    <property type="entry name" value="S_TKc"/>
    <property type="match status" value="1"/>
</dbReference>
<feature type="domain" description="Protein kinase" evidence="1">
    <location>
        <begin position="28"/>
        <end position="293"/>
    </location>
</feature>
<evidence type="ECO:0000313" key="3">
    <source>
        <dbReference type="Proteomes" id="UP000559027"/>
    </source>
</evidence>
<accession>A0A8H5FYA0</accession>
<comment type="caution">
    <text evidence="2">The sequence shown here is derived from an EMBL/GenBank/DDBJ whole genome shotgun (WGS) entry which is preliminary data.</text>
</comment>
<evidence type="ECO:0000313" key="2">
    <source>
        <dbReference type="EMBL" id="KAF5353384.1"/>
    </source>
</evidence>
<dbReference type="PROSITE" id="PS00108">
    <property type="entry name" value="PROTEIN_KINASE_ST"/>
    <property type="match status" value="1"/>
</dbReference>
<dbReference type="Pfam" id="PF07714">
    <property type="entry name" value="PK_Tyr_Ser-Thr"/>
    <property type="match status" value="1"/>
</dbReference>
<dbReference type="InterPro" id="IPR001245">
    <property type="entry name" value="Ser-Thr/Tyr_kinase_cat_dom"/>
</dbReference>
<dbReference type="InterPro" id="IPR000719">
    <property type="entry name" value="Prot_kinase_dom"/>
</dbReference>
<dbReference type="PANTHER" id="PTHR44329">
    <property type="entry name" value="SERINE/THREONINE-PROTEIN KINASE TNNI3K-RELATED"/>
    <property type="match status" value="1"/>
</dbReference>
<name>A0A8H5FYA0_9AGAR</name>
<dbReference type="AlphaFoldDB" id="A0A8H5FYA0"/>
<keyword evidence="3" id="KW-1185">Reference proteome</keyword>
<protein>
    <recommendedName>
        <fullName evidence="1">Protein kinase domain-containing protein</fullName>
    </recommendedName>
</protein>
<evidence type="ECO:0000259" key="1">
    <source>
        <dbReference type="PROSITE" id="PS50011"/>
    </source>
</evidence>
<dbReference type="GO" id="GO:0004674">
    <property type="term" value="F:protein serine/threonine kinase activity"/>
    <property type="evidence" value="ECO:0007669"/>
    <property type="project" value="TreeGrafter"/>
</dbReference>
<dbReference type="InterPro" id="IPR008271">
    <property type="entry name" value="Ser/Thr_kinase_AS"/>
</dbReference>
<dbReference type="EMBL" id="JAACJO010000010">
    <property type="protein sequence ID" value="KAF5353384.1"/>
    <property type="molecule type" value="Genomic_DNA"/>
</dbReference>
<organism evidence="2 3">
    <name type="scientific">Leucocoprinus leucothites</name>
    <dbReference type="NCBI Taxonomy" id="201217"/>
    <lineage>
        <taxon>Eukaryota</taxon>
        <taxon>Fungi</taxon>
        <taxon>Dikarya</taxon>
        <taxon>Basidiomycota</taxon>
        <taxon>Agaricomycotina</taxon>
        <taxon>Agaricomycetes</taxon>
        <taxon>Agaricomycetidae</taxon>
        <taxon>Agaricales</taxon>
        <taxon>Agaricineae</taxon>
        <taxon>Agaricaceae</taxon>
        <taxon>Leucocoprinus</taxon>
    </lineage>
</organism>
<gene>
    <name evidence="2" type="ORF">D9756_007842</name>
</gene>
<dbReference type="Proteomes" id="UP000559027">
    <property type="component" value="Unassembled WGS sequence"/>
</dbReference>
<dbReference type="PIRSF" id="PIRSF000654">
    <property type="entry name" value="Integrin-linked_kinase"/>
    <property type="match status" value="1"/>
</dbReference>
<dbReference type="InterPro" id="IPR051681">
    <property type="entry name" value="Ser/Thr_Kinases-Pseudokinases"/>
</dbReference>
<dbReference type="OrthoDB" id="3260205at2759"/>
<dbReference type="Gene3D" id="1.10.510.10">
    <property type="entry name" value="Transferase(Phosphotransferase) domain 1"/>
    <property type="match status" value="1"/>
</dbReference>
<dbReference type="SUPFAM" id="SSF56112">
    <property type="entry name" value="Protein kinase-like (PK-like)"/>
    <property type="match status" value="1"/>
</dbReference>
<sequence length="301" mass="33614">MNPISRPRIPNEIPKDRCENLTGLVTRVPNANPTFSGGYADVYIGYYAKDSNTNIKVAIKVLRLIKDDPRIQKVKTHLIRETVVWTSLNHPNILGFFGLADDVGRHGCPALISPFCDNGVVMSYLKTHPDHNTRLRMMAGIADGLQYLHSLEEKIIHGDLKPTNILVSHSGRPLLCDFGRSQITTHAGFTTRASGAVRYQAPELFVNADTKYDEAVDVYAFGITCTEIWTDTMPYPDLKIDPAVVIHVHLGGARPPCPTPATEMTKLLWTCFERCWKQAPRERLSMDGIVQFFRGIGNPSQ</sequence>
<dbReference type="GO" id="GO:0005524">
    <property type="term" value="F:ATP binding"/>
    <property type="evidence" value="ECO:0007669"/>
    <property type="project" value="InterPro"/>
</dbReference>